<evidence type="ECO:0000256" key="2">
    <source>
        <dbReference type="SAM" id="SignalP"/>
    </source>
</evidence>
<evidence type="ECO:0008006" key="5">
    <source>
        <dbReference type="Google" id="ProtNLM"/>
    </source>
</evidence>
<feature type="coiled-coil region" evidence="1">
    <location>
        <begin position="128"/>
        <end position="162"/>
    </location>
</feature>
<proteinExistence type="predicted"/>
<organism evidence="3 4">
    <name type="scientific">Herbaspirillum rhizosphaerae</name>
    <dbReference type="NCBI Taxonomy" id="346179"/>
    <lineage>
        <taxon>Bacteria</taxon>
        <taxon>Pseudomonadati</taxon>
        <taxon>Pseudomonadota</taxon>
        <taxon>Betaproteobacteria</taxon>
        <taxon>Burkholderiales</taxon>
        <taxon>Oxalobacteraceae</taxon>
        <taxon>Herbaspirillum</taxon>
    </lineage>
</organism>
<evidence type="ECO:0000313" key="3">
    <source>
        <dbReference type="EMBL" id="MFL9877232.1"/>
    </source>
</evidence>
<comment type="caution">
    <text evidence="3">The sequence shown here is derived from an EMBL/GenBank/DDBJ whole genome shotgun (WGS) entry which is preliminary data.</text>
</comment>
<dbReference type="RefSeq" id="WP_408165333.1">
    <property type="nucleotide sequence ID" value="NZ_JAQQFR010000001.1"/>
</dbReference>
<dbReference type="EMBL" id="JAQQFR010000001">
    <property type="protein sequence ID" value="MFL9877232.1"/>
    <property type="molecule type" value="Genomic_DNA"/>
</dbReference>
<accession>A0ABW8Z2U8</accession>
<keyword evidence="1" id="KW-0175">Coiled coil</keyword>
<reference evidence="3 4" key="1">
    <citation type="journal article" date="2024" name="Chem. Sci.">
        <title>Discovery of megapolipeptins by genome mining of a Burkholderiales bacteria collection.</title>
        <authorList>
            <person name="Paulo B.S."/>
            <person name="Recchia M.J.J."/>
            <person name="Lee S."/>
            <person name="Fergusson C.H."/>
            <person name="Romanowski S.B."/>
            <person name="Hernandez A."/>
            <person name="Krull N."/>
            <person name="Liu D.Y."/>
            <person name="Cavanagh H."/>
            <person name="Bos A."/>
            <person name="Gray C.A."/>
            <person name="Murphy B.T."/>
            <person name="Linington R.G."/>
            <person name="Eustaquio A.S."/>
        </authorList>
    </citation>
    <scope>NUCLEOTIDE SEQUENCE [LARGE SCALE GENOMIC DNA]</scope>
    <source>
        <strain evidence="3 4">RL21-008-BIB-B</strain>
    </source>
</reference>
<evidence type="ECO:0000313" key="4">
    <source>
        <dbReference type="Proteomes" id="UP001629214"/>
    </source>
</evidence>
<feature type="chain" id="PRO_5047228764" description="Lipoprotein" evidence="2">
    <location>
        <begin position="24"/>
        <end position="171"/>
    </location>
</feature>
<feature type="signal peptide" evidence="2">
    <location>
        <begin position="1"/>
        <end position="23"/>
    </location>
</feature>
<evidence type="ECO:0000256" key="1">
    <source>
        <dbReference type="SAM" id="Coils"/>
    </source>
</evidence>
<dbReference type="PROSITE" id="PS51257">
    <property type="entry name" value="PROKAR_LIPOPROTEIN"/>
    <property type="match status" value="1"/>
</dbReference>
<gene>
    <name evidence="3" type="ORF">PQR63_02465</name>
</gene>
<keyword evidence="4" id="KW-1185">Reference proteome</keyword>
<sequence>MKTKILPLLLSLLSLLLAACATPAPPEAPTTTVKLVTTVGGMDDLLIYHQTLRRLSQQELGRELQALNARQGGAMLAMQKAMVLGLTHDANDLARAQVQLGSVLNATDSDAVALKPLAQLLVSNYAEMRRLSDSAEKAGQQAKESQRRMDQLNEKLEALKNIERTLPGQLK</sequence>
<name>A0ABW8Z2U8_9BURK</name>
<protein>
    <recommendedName>
        <fullName evidence="5">Lipoprotein</fullName>
    </recommendedName>
</protein>
<dbReference type="Proteomes" id="UP001629214">
    <property type="component" value="Unassembled WGS sequence"/>
</dbReference>
<keyword evidence="2" id="KW-0732">Signal</keyword>